<sequence>MASKHRTSNSRRSLASTSNGQNEQFSNYHPYQYSARRRQEESITAYNRCLRVFRWLFVICSLAVISMTILLNTRIAMVATDRWEDYHQNFTDEPFLIKNVNIKMSMALIMGFSTFSIIIYIIGIVSIVRERLDWSQLFLVLIIAHSFAIYMIVNQYRQFSLAIDAFLGLLTTAYMLILVKKVITKQKFQSKQTLSTKSSSAIMSPSTIKHIGTTTTILLSRGSSSSSETSDGSITSTSNSSPSSLHHRHYKGRKKNQKRSPNRRASSSPKNKSISSNLNVNKSTIDSTSSNPNQSFIDDFSPRRMESKSIRININNQQKINNNNL</sequence>
<evidence type="ECO:0000313" key="2">
    <source>
        <dbReference type="RefSeq" id="XP_027206068.1"/>
    </source>
</evidence>
<keyword evidence="1" id="KW-1185">Reference proteome</keyword>
<protein>
    <submittedName>
        <fullName evidence="2">Uncharacterized protein LOC113799604</fullName>
    </submittedName>
</protein>
<name>A0A6P6YKK7_DERPT</name>
<dbReference type="Proteomes" id="UP000515146">
    <property type="component" value="Unplaced"/>
</dbReference>
<dbReference type="RefSeq" id="XP_027206068.1">
    <property type="nucleotide sequence ID" value="XM_027350267.1"/>
</dbReference>
<dbReference type="GeneID" id="113799604"/>
<reference evidence="2" key="1">
    <citation type="submission" date="2025-08" db="UniProtKB">
        <authorList>
            <consortium name="RefSeq"/>
        </authorList>
    </citation>
    <scope>IDENTIFICATION</scope>
    <source>
        <strain evidence="2">Airmid</strain>
    </source>
</reference>
<evidence type="ECO:0000313" key="1">
    <source>
        <dbReference type="Proteomes" id="UP000515146"/>
    </source>
</evidence>
<gene>
    <name evidence="2" type="primary">LOC113799604</name>
</gene>
<dbReference type="KEGG" id="dpte:113799604"/>
<organism evidence="1 2">
    <name type="scientific">Dermatophagoides pteronyssinus</name>
    <name type="common">European house dust mite</name>
    <dbReference type="NCBI Taxonomy" id="6956"/>
    <lineage>
        <taxon>Eukaryota</taxon>
        <taxon>Metazoa</taxon>
        <taxon>Ecdysozoa</taxon>
        <taxon>Arthropoda</taxon>
        <taxon>Chelicerata</taxon>
        <taxon>Arachnida</taxon>
        <taxon>Acari</taxon>
        <taxon>Acariformes</taxon>
        <taxon>Sarcoptiformes</taxon>
        <taxon>Astigmata</taxon>
        <taxon>Psoroptidia</taxon>
        <taxon>Analgoidea</taxon>
        <taxon>Pyroglyphidae</taxon>
        <taxon>Dermatophagoidinae</taxon>
        <taxon>Dermatophagoides</taxon>
    </lineage>
</organism>
<dbReference type="InParanoid" id="A0A6P6YKK7"/>
<proteinExistence type="predicted"/>
<accession>A0A6P6YKK7</accession>
<dbReference type="AlphaFoldDB" id="A0A6P6YKK7"/>